<evidence type="ECO:0000256" key="1">
    <source>
        <dbReference type="SAM" id="Phobius"/>
    </source>
</evidence>
<dbReference type="NCBIfam" id="TIGR03349">
    <property type="entry name" value="IV_VI_DotU"/>
    <property type="match status" value="1"/>
</dbReference>
<organism evidence="3 4">
    <name type="scientific">Candidatus Muproteobacteria bacterium RBG_19FT_COMBO_61_10</name>
    <dbReference type="NCBI Taxonomy" id="1817761"/>
    <lineage>
        <taxon>Bacteria</taxon>
        <taxon>Pseudomonadati</taxon>
        <taxon>Pseudomonadota</taxon>
        <taxon>Candidatus Muproteobacteria</taxon>
    </lineage>
</organism>
<keyword evidence="1" id="KW-1133">Transmembrane helix</keyword>
<evidence type="ECO:0000259" key="2">
    <source>
        <dbReference type="Pfam" id="PF09850"/>
    </source>
</evidence>
<name>A0A1F6UMT3_9PROT</name>
<feature type="transmembrane region" description="Helical" evidence="1">
    <location>
        <begin position="179"/>
        <end position="199"/>
    </location>
</feature>
<keyword evidence="1" id="KW-0472">Membrane</keyword>
<evidence type="ECO:0000313" key="3">
    <source>
        <dbReference type="EMBL" id="OGI58562.1"/>
    </source>
</evidence>
<dbReference type="Proteomes" id="UP000177950">
    <property type="component" value="Unassembled WGS sequence"/>
</dbReference>
<keyword evidence="1" id="KW-0812">Transmembrane</keyword>
<dbReference type="Gene3D" id="1.25.40.590">
    <property type="entry name" value="Type IV / VI secretion system, DotU"/>
    <property type="match status" value="1"/>
</dbReference>
<dbReference type="AlphaFoldDB" id="A0A1F6UMT3"/>
<dbReference type="Pfam" id="PF09850">
    <property type="entry name" value="DotU"/>
    <property type="match status" value="1"/>
</dbReference>
<gene>
    <name evidence="3" type="ORF">A2V58_00890</name>
</gene>
<protein>
    <submittedName>
        <fullName evidence="3">Type IV secretion protein DotU</fullName>
    </submittedName>
</protein>
<dbReference type="NCBIfam" id="NF038228">
    <property type="entry name" value="IcmH_DotU_IVB"/>
    <property type="match status" value="1"/>
</dbReference>
<dbReference type="InterPro" id="IPR017732">
    <property type="entry name" value="T4/T6SS_DotU"/>
</dbReference>
<accession>A0A1F6UMT3</accession>
<sequence>MNAASVLIAVFHKTRQTVSHPDVGGLHQQLTAAMRNFEVTLQGKNVSPEMVLAARYLLCAALDEAVMNTPWGAESAWPQRTLLSTFHNETHGGEKFFLLLDKMKERPAQNLDILELMYILLSLGFEGKYRMNARGREMIEKIRDDLFQTIRTFRGEYERALSPSWQGLGRANNTLAQYVPMWVVASVLAGVLVLTYSGFRFWMYHSTDHVVQQFDEISVNGVSKKPLVK</sequence>
<reference evidence="3 4" key="1">
    <citation type="journal article" date="2016" name="Nat. Commun.">
        <title>Thousands of microbial genomes shed light on interconnected biogeochemical processes in an aquifer system.</title>
        <authorList>
            <person name="Anantharaman K."/>
            <person name="Brown C.T."/>
            <person name="Hug L.A."/>
            <person name="Sharon I."/>
            <person name="Castelle C.J."/>
            <person name="Probst A.J."/>
            <person name="Thomas B.C."/>
            <person name="Singh A."/>
            <person name="Wilkins M.J."/>
            <person name="Karaoz U."/>
            <person name="Brodie E.L."/>
            <person name="Williams K.H."/>
            <person name="Hubbard S.S."/>
            <person name="Banfield J.F."/>
        </authorList>
    </citation>
    <scope>NUCLEOTIDE SEQUENCE [LARGE SCALE GENOMIC DNA]</scope>
</reference>
<comment type="caution">
    <text evidence="3">The sequence shown here is derived from an EMBL/GenBank/DDBJ whole genome shotgun (WGS) entry which is preliminary data.</text>
</comment>
<dbReference type="EMBL" id="MFSV01000069">
    <property type="protein sequence ID" value="OGI58562.1"/>
    <property type="molecule type" value="Genomic_DNA"/>
</dbReference>
<dbReference type="PANTHER" id="PTHR38033">
    <property type="entry name" value="MEMBRANE PROTEIN-RELATED"/>
    <property type="match status" value="1"/>
</dbReference>
<dbReference type="PANTHER" id="PTHR38033:SF1">
    <property type="entry name" value="DOTU FAMILY TYPE IV_VI SECRETION SYSTEM PROTEIN"/>
    <property type="match status" value="1"/>
</dbReference>
<feature type="domain" description="Type IV / VI secretion system DotU" evidence="2">
    <location>
        <begin position="2"/>
        <end position="202"/>
    </location>
</feature>
<proteinExistence type="predicted"/>
<evidence type="ECO:0000313" key="4">
    <source>
        <dbReference type="Proteomes" id="UP000177950"/>
    </source>
</evidence>
<dbReference type="InterPro" id="IPR038522">
    <property type="entry name" value="T4/T6SS_DotU_sf"/>
</dbReference>